<dbReference type="AlphaFoldDB" id="A0A4S4DHE7"/>
<sequence>MMRSRIQTPRRRRRSWITDKSSSHPTHTHNNHPIPSHPIPSPSLPKNPDVVRGLNSCLVRLEPDNGRRISASLQISDFGSAKADFGTDLAISTRSELNPDLSLFLLCCVWLGDLKRDLEKEIEKEILYNEMEQADAYENDFIEYEDGNAAEARKGSLEMVTLADVEPLDVNPPNNAGTVSDDEADLNFLDDDLSE</sequence>
<name>A0A4S4DHE7_CAMSN</name>
<evidence type="ECO:0000313" key="2">
    <source>
        <dbReference type="EMBL" id="THG02218.1"/>
    </source>
</evidence>
<proteinExistence type="predicted"/>
<evidence type="ECO:0000256" key="1">
    <source>
        <dbReference type="SAM" id="MobiDB-lite"/>
    </source>
</evidence>
<dbReference type="EMBL" id="SDRB02011233">
    <property type="protein sequence ID" value="THG02218.1"/>
    <property type="molecule type" value="Genomic_DNA"/>
</dbReference>
<protein>
    <submittedName>
        <fullName evidence="2">Uncharacterized protein</fullName>
    </submittedName>
</protein>
<comment type="caution">
    <text evidence="2">The sequence shown here is derived from an EMBL/GenBank/DDBJ whole genome shotgun (WGS) entry which is preliminary data.</text>
</comment>
<dbReference type="Proteomes" id="UP000306102">
    <property type="component" value="Unassembled WGS sequence"/>
</dbReference>
<accession>A0A4S4DHE7</accession>
<organism evidence="2 3">
    <name type="scientific">Camellia sinensis var. sinensis</name>
    <name type="common">China tea</name>
    <dbReference type="NCBI Taxonomy" id="542762"/>
    <lineage>
        <taxon>Eukaryota</taxon>
        <taxon>Viridiplantae</taxon>
        <taxon>Streptophyta</taxon>
        <taxon>Embryophyta</taxon>
        <taxon>Tracheophyta</taxon>
        <taxon>Spermatophyta</taxon>
        <taxon>Magnoliopsida</taxon>
        <taxon>eudicotyledons</taxon>
        <taxon>Gunneridae</taxon>
        <taxon>Pentapetalae</taxon>
        <taxon>asterids</taxon>
        <taxon>Ericales</taxon>
        <taxon>Theaceae</taxon>
        <taxon>Camellia</taxon>
    </lineage>
</organism>
<reference evidence="2 3" key="1">
    <citation type="journal article" date="2018" name="Proc. Natl. Acad. Sci. U.S.A.">
        <title>Draft genome sequence of Camellia sinensis var. sinensis provides insights into the evolution of the tea genome and tea quality.</title>
        <authorList>
            <person name="Wei C."/>
            <person name="Yang H."/>
            <person name="Wang S."/>
            <person name="Zhao J."/>
            <person name="Liu C."/>
            <person name="Gao L."/>
            <person name="Xia E."/>
            <person name="Lu Y."/>
            <person name="Tai Y."/>
            <person name="She G."/>
            <person name="Sun J."/>
            <person name="Cao H."/>
            <person name="Tong W."/>
            <person name="Gao Q."/>
            <person name="Li Y."/>
            <person name="Deng W."/>
            <person name="Jiang X."/>
            <person name="Wang W."/>
            <person name="Chen Q."/>
            <person name="Zhang S."/>
            <person name="Li H."/>
            <person name="Wu J."/>
            <person name="Wang P."/>
            <person name="Li P."/>
            <person name="Shi C."/>
            <person name="Zheng F."/>
            <person name="Jian J."/>
            <person name="Huang B."/>
            <person name="Shan D."/>
            <person name="Shi M."/>
            <person name="Fang C."/>
            <person name="Yue Y."/>
            <person name="Li F."/>
            <person name="Li D."/>
            <person name="Wei S."/>
            <person name="Han B."/>
            <person name="Jiang C."/>
            <person name="Yin Y."/>
            <person name="Xia T."/>
            <person name="Zhang Z."/>
            <person name="Bennetzen J.L."/>
            <person name="Zhao S."/>
            <person name="Wan X."/>
        </authorList>
    </citation>
    <scope>NUCLEOTIDE SEQUENCE [LARGE SCALE GENOMIC DNA]</scope>
    <source>
        <strain evidence="3">cv. Shuchazao</strain>
        <tissue evidence="2">Leaf</tissue>
    </source>
</reference>
<feature type="compositionally biased region" description="Acidic residues" evidence="1">
    <location>
        <begin position="180"/>
        <end position="195"/>
    </location>
</feature>
<feature type="region of interest" description="Disordered" evidence="1">
    <location>
        <begin position="1"/>
        <end position="46"/>
    </location>
</feature>
<feature type="compositionally biased region" description="Pro residues" evidence="1">
    <location>
        <begin position="35"/>
        <end position="45"/>
    </location>
</feature>
<gene>
    <name evidence="2" type="ORF">TEA_004563</name>
</gene>
<keyword evidence="3" id="KW-1185">Reference proteome</keyword>
<feature type="region of interest" description="Disordered" evidence="1">
    <location>
        <begin position="167"/>
        <end position="195"/>
    </location>
</feature>
<dbReference type="STRING" id="542762.A0A4S4DHE7"/>
<evidence type="ECO:0000313" key="3">
    <source>
        <dbReference type="Proteomes" id="UP000306102"/>
    </source>
</evidence>